<dbReference type="PANTHER" id="PTHR44757:SF2">
    <property type="entry name" value="BIOFILM ARCHITECTURE MAINTENANCE PROTEIN MBAA"/>
    <property type="match status" value="1"/>
</dbReference>
<dbReference type="PANTHER" id="PTHR44757">
    <property type="entry name" value="DIGUANYLATE CYCLASE DGCP"/>
    <property type="match status" value="1"/>
</dbReference>
<feature type="transmembrane region" description="Helical" evidence="1">
    <location>
        <begin position="159"/>
        <end position="178"/>
    </location>
</feature>
<dbReference type="SUPFAM" id="SSF141868">
    <property type="entry name" value="EAL domain-like"/>
    <property type="match status" value="1"/>
</dbReference>
<dbReference type="RefSeq" id="WP_120320436.1">
    <property type="nucleotide sequence ID" value="NZ_BONH01000017.1"/>
</dbReference>
<gene>
    <name evidence="5" type="ORF">Cci01nite_39470</name>
</gene>
<dbReference type="PROSITE" id="PS50112">
    <property type="entry name" value="PAS"/>
    <property type="match status" value="1"/>
</dbReference>
<dbReference type="CDD" id="cd01948">
    <property type="entry name" value="EAL"/>
    <property type="match status" value="1"/>
</dbReference>
<dbReference type="SMART" id="SM00052">
    <property type="entry name" value="EAL"/>
    <property type="match status" value="1"/>
</dbReference>
<dbReference type="CDD" id="cd01949">
    <property type="entry name" value="GGDEF"/>
    <property type="match status" value="1"/>
</dbReference>
<evidence type="ECO:0000313" key="5">
    <source>
        <dbReference type="EMBL" id="GIF98853.1"/>
    </source>
</evidence>
<dbReference type="EMBL" id="BONH01000017">
    <property type="protein sequence ID" value="GIF98853.1"/>
    <property type="molecule type" value="Genomic_DNA"/>
</dbReference>
<proteinExistence type="predicted"/>
<dbReference type="AlphaFoldDB" id="A0A8J3KKJ6"/>
<comment type="caution">
    <text evidence="5">The sequence shown here is derived from an EMBL/GenBank/DDBJ whole genome shotgun (WGS) entry which is preliminary data.</text>
</comment>
<dbReference type="Proteomes" id="UP000659904">
    <property type="component" value="Unassembled WGS sequence"/>
</dbReference>
<feature type="domain" description="GGDEF" evidence="4">
    <location>
        <begin position="613"/>
        <end position="744"/>
    </location>
</feature>
<dbReference type="SMART" id="SM00267">
    <property type="entry name" value="GGDEF"/>
    <property type="match status" value="1"/>
</dbReference>
<keyword evidence="1" id="KW-1133">Transmembrane helix</keyword>
<name>A0A8J3KKJ6_9ACTN</name>
<evidence type="ECO:0000259" key="2">
    <source>
        <dbReference type="PROSITE" id="PS50112"/>
    </source>
</evidence>
<dbReference type="InterPro" id="IPR029787">
    <property type="entry name" value="Nucleotide_cyclase"/>
</dbReference>
<keyword evidence="1" id="KW-0812">Transmembrane</keyword>
<feature type="transmembrane region" description="Helical" evidence="1">
    <location>
        <begin position="30"/>
        <end position="47"/>
    </location>
</feature>
<dbReference type="InterPro" id="IPR000014">
    <property type="entry name" value="PAS"/>
</dbReference>
<dbReference type="GO" id="GO:0006355">
    <property type="term" value="P:regulation of DNA-templated transcription"/>
    <property type="evidence" value="ECO:0007669"/>
    <property type="project" value="InterPro"/>
</dbReference>
<dbReference type="Gene3D" id="3.30.450.20">
    <property type="entry name" value="PAS domain"/>
    <property type="match status" value="1"/>
</dbReference>
<sequence>MVNRPLAVYGMLWLVGLIGFFALPSPADDLVWAGIGLCSAAAVAYGVKSNRPARAGPWWLLCTAIVLLFLGDTLYDFLVDTRGVALLFPSAADVFYLAMYPVLAAGLLRMAGPATHTRRRLLPLDMMILVTGLGLLTWIFLITPHLIDPTLSPAQRLLSVAYPVGDVLILATIGRLIVIHRFSPAVTLMTVGATGLLVTDLVYAMSQLRGHGPVGGPIDIGWLLFYGGCAAAALHPSMTALTLPPTTAPRELSPARQASLLAASLLPSALLLLEAARGRVWHTPAIAVFASVTAVLVAIRLFSMLADHRRFLTRAEILRTTSTRLVAAHDVQGVRDCLAAAVDQLAPARKPHAFHLDITGHDAGHGSPGRVECGSRVVDAGELPAAQAARMRPFRHVLVCPLVLDARPGGDPHLGVILVGADRDLLYTLQSAVETIAAQAALALERISLTRLLVQRDSEEYFRALVQNAADVILILEPDGLRIRYASPSAAGVFGPGDLLGAELVELVAEESQQAAREQIKTAPPGADGDRGDWVIVRTDGLRVQVEAICRDLRAEPAVVGFVVTLRDVTTQRDMERELAYHAYHDSLTGLANRVAFQRRLADATVRAHGTGVPAAVIFIDLDDFKLVNDTFGHDYGDRLLRLVAERIVEVVRRGDTAARLGGDEFAVSIEDATEETVYAVADRIMAALATPFVLDGSAVSGRGSAGVSFSTASSTAAELLRQADVALYAAKAEGKGRWLRYRQEHEVRAAERMRLRAALETALPHGEFFLEFQPIVALADGRTVGFEALLRWNHPTRGRLMPGEFIEIAEESQAIVAIGNWALSAAVTAAAAWPHGDARCTPYVSVNVSARQFRAGGFTEHVRQVLAESGLPACRLMLEITETLLLGDDEQVWQDLAELRQTGVRVAIDDFGTGYSALNYLRHIPLDVLKLDRVFTSSLTTSQRQADLVDGIITLAQKMRLDTVAEGVELPGEHDLLRRLGCGYGQGYLFARPMSAEAAGRWATTHAGRSPSPR</sequence>
<dbReference type="InterPro" id="IPR035919">
    <property type="entry name" value="EAL_sf"/>
</dbReference>
<dbReference type="Pfam" id="PF00990">
    <property type="entry name" value="GGDEF"/>
    <property type="match status" value="1"/>
</dbReference>
<accession>A0A8J3KKJ6</accession>
<evidence type="ECO:0000259" key="4">
    <source>
        <dbReference type="PROSITE" id="PS50887"/>
    </source>
</evidence>
<evidence type="ECO:0008006" key="7">
    <source>
        <dbReference type="Google" id="ProtNLM"/>
    </source>
</evidence>
<feature type="transmembrane region" description="Helical" evidence="1">
    <location>
        <begin position="59"/>
        <end position="78"/>
    </location>
</feature>
<feature type="transmembrane region" description="Helical" evidence="1">
    <location>
        <begin position="285"/>
        <end position="306"/>
    </location>
</feature>
<dbReference type="InterPro" id="IPR043128">
    <property type="entry name" value="Rev_trsase/Diguanyl_cyclase"/>
</dbReference>
<dbReference type="SUPFAM" id="SSF55073">
    <property type="entry name" value="Nucleotide cyclase"/>
    <property type="match status" value="1"/>
</dbReference>
<reference evidence="5 6" key="1">
    <citation type="submission" date="2021-01" db="EMBL/GenBank/DDBJ databases">
        <title>Whole genome shotgun sequence of Catellatospora citrea NBRC 14495.</title>
        <authorList>
            <person name="Komaki H."/>
            <person name="Tamura T."/>
        </authorList>
    </citation>
    <scope>NUCLEOTIDE SEQUENCE [LARGE SCALE GENOMIC DNA]</scope>
    <source>
        <strain evidence="5 6">NBRC 14495</strain>
    </source>
</reference>
<dbReference type="SMART" id="SM00091">
    <property type="entry name" value="PAS"/>
    <property type="match status" value="1"/>
</dbReference>
<keyword evidence="6" id="KW-1185">Reference proteome</keyword>
<dbReference type="Pfam" id="PF00563">
    <property type="entry name" value="EAL"/>
    <property type="match status" value="1"/>
</dbReference>
<dbReference type="InterPro" id="IPR001633">
    <property type="entry name" value="EAL_dom"/>
</dbReference>
<keyword evidence="1" id="KW-0472">Membrane</keyword>
<feature type="transmembrane region" description="Helical" evidence="1">
    <location>
        <begin position="223"/>
        <end position="243"/>
    </location>
</feature>
<evidence type="ECO:0000256" key="1">
    <source>
        <dbReference type="SAM" id="Phobius"/>
    </source>
</evidence>
<dbReference type="NCBIfam" id="TIGR00254">
    <property type="entry name" value="GGDEF"/>
    <property type="match status" value="1"/>
</dbReference>
<dbReference type="SUPFAM" id="SSF55785">
    <property type="entry name" value="PYP-like sensor domain (PAS domain)"/>
    <property type="match status" value="1"/>
</dbReference>
<dbReference type="PROSITE" id="PS50883">
    <property type="entry name" value="EAL"/>
    <property type="match status" value="1"/>
</dbReference>
<feature type="domain" description="PAS" evidence="2">
    <location>
        <begin position="458"/>
        <end position="495"/>
    </location>
</feature>
<feature type="domain" description="EAL" evidence="3">
    <location>
        <begin position="753"/>
        <end position="1008"/>
    </location>
</feature>
<feature type="transmembrane region" description="Helical" evidence="1">
    <location>
        <begin position="185"/>
        <end position="203"/>
    </location>
</feature>
<dbReference type="InterPro" id="IPR035965">
    <property type="entry name" value="PAS-like_dom_sf"/>
</dbReference>
<dbReference type="InterPro" id="IPR013767">
    <property type="entry name" value="PAS_fold"/>
</dbReference>
<dbReference type="InterPro" id="IPR052155">
    <property type="entry name" value="Biofilm_reg_signaling"/>
</dbReference>
<evidence type="ECO:0000259" key="3">
    <source>
        <dbReference type="PROSITE" id="PS50883"/>
    </source>
</evidence>
<evidence type="ECO:0000313" key="6">
    <source>
        <dbReference type="Proteomes" id="UP000659904"/>
    </source>
</evidence>
<dbReference type="PROSITE" id="PS50887">
    <property type="entry name" value="GGDEF"/>
    <property type="match status" value="1"/>
</dbReference>
<organism evidence="5 6">
    <name type="scientific">Catellatospora citrea</name>
    <dbReference type="NCBI Taxonomy" id="53366"/>
    <lineage>
        <taxon>Bacteria</taxon>
        <taxon>Bacillati</taxon>
        <taxon>Actinomycetota</taxon>
        <taxon>Actinomycetes</taxon>
        <taxon>Micromonosporales</taxon>
        <taxon>Micromonosporaceae</taxon>
        <taxon>Catellatospora</taxon>
    </lineage>
</organism>
<feature type="transmembrane region" description="Helical" evidence="1">
    <location>
        <begin position="128"/>
        <end position="147"/>
    </location>
</feature>
<feature type="transmembrane region" description="Helical" evidence="1">
    <location>
        <begin position="7"/>
        <end position="24"/>
    </location>
</feature>
<feature type="transmembrane region" description="Helical" evidence="1">
    <location>
        <begin position="84"/>
        <end position="108"/>
    </location>
</feature>
<protein>
    <recommendedName>
        <fullName evidence="7">PAS domain S-box-containing protein/diguanylate cyclase (GGDEF)-like protein</fullName>
    </recommendedName>
</protein>
<dbReference type="Gene3D" id="3.20.20.450">
    <property type="entry name" value="EAL domain"/>
    <property type="match status" value="1"/>
</dbReference>
<dbReference type="Pfam" id="PF00989">
    <property type="entry name" value="PAS"/>
    <property type="match status" value="1"/>
</dbReference>
<dbReference type="Gene3D" id="3.30.70.270">
    <property type="match status" value="1"/>
</dbReference>
<dbReference type="InterPro" id="IPR000160">
    <property type="entry name" value="GGDEF_dom"/>
</dbReference>
<dbReference type="NCBIfam" id="TIGR00229">
    <property type="entry name" value="sensory_box"/>
    <property type="match status" value="1"/>
</dbReference>